<dbReference type="HOGENOM" id="CLU_079296_0_0_3"/>
<name>Q113U2_TRIEI</name>
<sequence length="272" mass="31786">MGNICIIGPRSSGKTTYLAGLAYWPDTHNQNFEVTPITKEAQNLVNQAEDIILSGDSLRRTEIDGFKIKTVYDLPLYSFQIEKKRRWRKPEEINLVVRDYPGEIFDDLASGISNEIHQEFLNECLIPDIVGCLLLLHKWELGNDQFYRRMIGRFMDLMDRRDRLKNLRLAVAMSKCERGEIWPGRLDPELDLFEVHLPRTRKILRQRIPKNNLQFYAISTFGVLERNNPRPNRADEEGSLRSVLRSPHQWRPYGLISPLYWLSTGKRMRSGV</sequence>
<proteinExistence type="predicted"/>
<dbReference type="KEGG" id="ter:Tery_1981"/>
<dbReference type="AlphaFoldDB" id="Q113U2"/>
<dbReference type="eggNOG" id="COG1100">
    <property type="taxonomic scope" value="Bacteria"/>
</dbReference>
<gene>
    <name evidence="1" type="ordered locus">Tery_1981</name>
</gene>
<accession>Q113U2</accession>
<dbReference type="EMBL" id="CP000393">
    <property type="protein sequence ID" value="ABG51232.1"/>
    <property type="molecule type" value="Genomic_DNA"/>
</dbReference>
<dbReference type="InterPro" id="IPR027417">
    <property type="entry name" value="P-loop_NTPase"/>
</dbReference>
<organism evidence="1">
    <name type="scientific">Trichodesmium erythraeum (strain IMS101)</name>
    <dbReference type="NCBI Taxonomy" id="203124"/>
    <lineage>
        <taxon>Bacteria</taxon>
        <taxon>Bacillati</taxon>
        <taxon>Cyanobacteriota</taxon>
        <taxon>Cyanophyceae</taxon>
        <taxon>Oscillatoriophycideae</taxon>
        <taxon>Oscillatoriales</taxon>
        <taxon>Microcoleaceae</taxon>
        <taxon>Trichodesmium</taxon>
    </lineage>
</organism>
<reference evidence="1" key="1">
    <citation type="submission" date="2006-06" db="EMBL/GenBank/DDBJ databases">
        <title>Complete sequence of Trichodesmium erythraeum IMS101.</title>
        <authorList>
            <consortium name="US DOE Joint Genome Institute"/>
            <person name="Copeland A."/>
            <person name="Lucas S."/>
            <person name="Lapidus A."/>
            <person name="Barry K."/>
            <person name="Detter J.C."/>
            <person name="Glavina del Rio T."/>
            <person name="Hammon N."/>
            <person name="Israni S."/>
            <person name="Dalin E."/>
            <person name="Tice H."/>
            <person name="Pitluck S."/>
            <person name="Kiss H."/>
            <person name="Munk A.C."/>
            <person name="Brettin T."/>
            <person name="Bruce D."/>
            <person name="Han C."/>
            <person name="Tapia R."/>
            <person name="Gilna P."/>
            <person name="Schmutz J."/>
            <person name="Larimer F."/>
            <person name="Land M."/>
            <person name="Hauser L."/>
            <person name="Kyrpides N."/>
            <person name="Kim E."/>
            <person name="Richardson P."/>
        </authorList>
    </citation>
    <scope>NUCLEOTIDE SEQUENCE [LARGE SCALE GENOMIC DNA]</scope>
    <source>
        <strain evidence="1">IMS101</strain>
    </source>
</reference>
<dbReference type="OrthoDB" id="495726at2"/>
<protein>
    <submittedName>
        <fullName evidence="1">Uncharacterized protein</fullName>
    </submittedName>
</protein>
<evidence type="ECO:0000313" key="1">
    <source>
        <dbReference type="EMBL" id="ABG51232.1"/>
    </source>
</evidence>
<dbReference type="SUPFAM" id="SSF52540">
    <property type="entry name" value="P-loop containing nucleoside triphosphate hydrolases"/>
    <property type="match status" value="1"/>
</dbReference>
<dbReference type="STRING" id="203124.Tery_1981"/>
<dbReference type="RefSeq" id="WP_011611605.1">
    <property type="nucleotide sequence ID" value="NC_008312.1"/>
</dbReference>